<feature type="domain" description="HTH cro/C1-type" evidence="3">
    <location>
        <begin position="25"/>
        <end position="59"/>
    </location>
</feature>
<evidence type="ECO:0000256" key="2">
    <source>
        <dbReference type="SAM" id="Phobius"/>
    </source>
</evidence>
<dbReference type="PANTHER" id="PTHR34475:SF1">
    <property type="entry name" value="CYTOSKELETON PROTEIN RODZ"/>
    <property type="match status" value="1"/>
</dbReference>
<dbReference type="SMART" id="SM00530">
    <property type="entry name" value="HTH_XRE"/>
    <property type="match status" value="1"/>
</dbReference>
<keyword evidence="2" id="KW-0472">Membrane</keyword>
<feature type="compositionally biased region" description="Basic and acidic residues" evidence="1">
    <location>
        <begin position="1"/>
        <end position="10"/>
    </location>
</feature>
<sequence length="296" mass="31168">MAPEPSKAEEQDVVADNNASAPEQMRRAREAAGLTLEEVAARTRVPMRHLAALEAGDYNALPGTTYCAGFSRAFARAVGLDEAALVAKVRAEIDEMGGLGQDPYEIEEPVDPSSVPPRYLAWLAAVLVLLFAGGYAIWRMQLNTPPTDEQLAAEERTETRIADPAVAPPRAAVGVAPRGPVVLTAVNEVWLRVYEPDGQRLFEGMLAKDERYTVPDNARNPMILTGRPDALAVTVSGRAVPPLGTAERTISDVPISAAALLARQAGQDNEDAAPAPPAPGSPLNAGAGPAPRTGGD</sequence>
<dbReference type="InterPro" id="IPR001387">
    <property type="entry name" value="Cro/C1-type_HTH"/>
</dbReference>
<feature type="transmembrane region" description="Helical" evidence="2">
    <location>
        <begin position="119"/>
        <end position="138"/>
    </location>
</feature>
<comment type="caution">
    <text evidence="4">The sequence shown here is derived from an EMBL/GenBank/DDBJ whole genome shotgun (WGS) entry which is preliminary data.</text>
</comment>
<dbReference type="Pfam" id="PF13464">
    <property type="entry name" value="RodZ_C"/>
    <property type="match status" value="1"/>
</dbReference>
<feature type="region of interest" description="Disordered" evidence="1">
    <location>
        <begin position="261"/>
        <end position="296"/>
    </location>
</feature>
<gene>
    <name evidence="4" type="ORF">HNP60_002243</name>
</gene>
<dbReference type="InterPro" id="IPR050400">
    <property type="entry name" value="Bact_Cytoskel_RodZ"/>
</dbReference>
<dbReference type="InterPro" id="IPR010982">
    <property type="entry name" value="Lambda_DNA-bd_dom_sf"/>
</dbReference>
<organism evidence="4 5">
    <name type="scientific">Sphingobium lignivorans</name>
    <dbReference type="NCBI Taxonomy" id="2735886"/>
    <lineage>
        <taxon>Bacteria</taxon>
        <taxon>Pseudomonadati</taxon>
        <taxon>Pseudomonadota</taxon>
        <taxon>Alphaproteobacteria</taxon>
        <taxon>Sphingomonadales</taxon>
        <taxon>Sphingomonadaceae</taxon>
        <taxon>Sphingobium</taxon>
    </lineage>
</organism>
<feature type="region of interest" description="Disordered" evidence="1">
    <location>
        <begin position="1"/>
        <end position="28"/>
    </location>
</feature>
<dbReference type="Proteomes" id="UP001138540">
    <property type="component" value="Unassembled WGS sequence"/>
</dbReference>
<protein>
    <submittedName>
        <fullName evidence="4">Cytoskeletal protein RodZ</fullName>
    </submittedName>
</protein>
<dbReference type="InterPro" id="IPR025194">
    <property type="entry name" value="RodZ-like_C"/>
</dbReference>
<dbReference type="EMBL" id="JACHKA010000001">
    <property type="protein sequence ID" value="MBB5986269.1"/>
    <property type="molecule type" value="Genomic_DNA"/>
</dbReference>
<evidence type="ECO:0000313" key="5">
    <source>
        <dbReference type="Proteomes" id="UP001138540"/>
    </source>
</evidence>
<accession>A0ABR6NG61</accession>
<dbReference type="CDD" id="cd00093">
    <property type="entry name" value="HTH_XRE"/>
    <property type="match status" value="1"/>
</dbReference>
<dbReference type="SUPFAM" id="SSF47413">
    <property type="entry name" value="lambda repressor-like DNA-binding domains"/>
    <property type="match status" value="1"/>
</dbReference>
<dbReference type="Gene3D" id="1.10.260.40">
    <property type="entry name" value="lambda repressor-like DNA-binding domains"/>
    <property type="match status" value="1"/>
</dbReference>
<evidence type="ECO:0000259" key="3">
    <source>
        <dbReference type="PROSITE" id="PS50943"/>
    </source>
</evidence>
<evidence type="ECO:0000256" key="1">
    <source>
        <dbReference type="SAM" id="MobiDB-lite"/>
    </source>
</evidence>
<name>A0ABR6NG61_9SPHN</name>
<keyword evidence="5" id="KW-1185">Reference proteome</keyword>
<reference evidence="4 5" key="1">
    <citation type="submission" date="2020-08" db="EMBL/GenBank/DDBJ databases">
        <title>Exploring microbial biodiversity for novel pathways involved in the catabolism of aromatic compounds derived from lignin.</title>
        <authorList>
            <person name="Elkins J."/>
        </authorList>
    </citation>
    <scope>NUCLEOTIDE SEQUENCE [LARGE SCALE GENOMIC DNA]</scope>
    <source>
        <strain evidence="4 5">B1D3A</strain>
    </source>
</reference>
<dbReference type="PANTHER" id="PTHR34475">
    <property type="match status" value="1"/>
</dbReference>
<dbReference type="Pfam" id="PF13413">
    <property type="entry name" value="HTH_25"/>
    <property type="match status" value="1"/>
</dbReference>
<keyword evidence="2" id="KW-1133">Transmembrane helix</keyword>
<proteinExistence type="predicted"/>
<dbReference type="RefSeq" id="WP_184153588.1">
    <property type="nucleotide sequence ID" value="NZ_JACHKA010000001.1"/>
</dbReference>
<evidence type="ECO:0000313" key="4">
    <source>
        <dbReference type="EMBL" id="MBB5986269.1"/>
    </source>
</evidence>
<keyword evidence="2" id="KW-0812">Transmembrane</keyword>
<dbReference type="PROSITE" id="PS50943">
    <property type="entry name" value="HTH_CROC1"/>
    <property type="match status" value="1"/>
</dbReference>
<feature type="compositionally biased region" description="Low complexity" evidence="1">
    <location>
        <begin position="281"/>
        <end position="296"/>
    </location>
</feature>